<protein>
    <recommendedName>
        <fullName evidence="9">Glycosyltransferase RgtA/B/C/D-like domain-containing protein</fullName>
    </recommendedName>
</protein>
<keyword evidence="3" id="KW-0328">Glycosyltransferase</keyword>
<comment type="subcellular location">
    <subcellularLocation>
        <location evidence="1">Cell membrane</location>
        <topology evidence="1">Multi-pass membrane protein</topology>
    </subcellularLocation>
</comment>
<accession>A0A1F5F333</accession>
<feature type="transmembrane region" description="Helical" evidence="8">
    <location>
        <begin position="275"/>
        <end position="293"/>
    </location>
</feature>
<dbReference type="Proteomes" id="UP000176191">
    <property type="component" value="Unassembled WGS sequence"/>
</dbReference>
<evidence type="ECO:0000256" key="2">
    <source>
        <dbReference type="ARBA" id="ARBA00022475"/>
    </source>
</evidence>
<feature type="domain" description="Glycosyltransferase RgtA/B/C/D-like" evidence="9">
    <location>
        <begin position="41"/>
        <end position="201"/>
    </location>
</feature>
<organism evidence="10 11">
    <name type="scientific">Candidatus Collierbacteria bacterium RIFOXYA2_FULL_46_10</name>
    <dbReference type="NCBI Taxonomy" id="1817726"/>
    <lineage>
        <taxon>Bacteria</taxon>
        <taxon>Candidatus Collieribacteriota</taxon>
    </lineage>
</organism>
<feature type="transmembrane region" description="Helical" evidence="8">
    <location>
        <begin position="61"/>
        <end position="83"/>
    </location>
</feature>
<dbReference type="EMBL" id="MFAK01000042">
    <property type="protein sequence ID" value="OGD74012.1"/>
    <property type="molecule type" value="Genomic_DNA"/>
</dbReference>
<dbReference type="Pfam" id="PF13231">
    <property type="entry name" value="PMT_2"/>
    <property type="match status" value="1"/>
</dbReference>
<dbReference type="GO" id="GO:0005886">
    <property type="term" value="C:plasma membrane"/>
    <property type="evidence" value="ECO:0007669"/>
    <property type="project" value="UniProtKB-SubCell"/>
</dbReference>
<evidence type="ECO:0000256" key="4">
    <source>
        <dbReference type="ARBA" id="ARBA00022679"/>
    </source>
</evidence>
<evidence type="ECO:0000259" key="9">
    <source>
        <dbReference type="Pfam" id="PF13231"/>
    </source>
</evidence>
<dbReference type="PANTHER" id="PTHR33908:SF11">
    <property type="entry name" value="MEMBRANE PROTEIN"/>
    <property type="match status" value="1"/>
</dbReference>
<evidence type="ECO:0000256" key="1">
    <source>
        <dbReference type="ARBA" id="ARBA00004651"/>
    </source>
</evidence>
<name>A0A1F5F333_9BACT</name>
<evidence type="ECO:0000313" key="10">
    <source>
        <dbReference type="EMBL" id="OGD74012.1"/>
    </source>
</evidence>
<keyword evidence="6 8" id="KW-1133">Transmembrane helix</keyword>
<feature type="transmembrane region" description="Helical" evidence="8">
    <location>
        <begin position="95"/>
        <end position="114"/>
    </location>
</feature>
<reference evidence="10 11" key="1">
    <citation type="journal article" date="2016" name="Nat. Commun.">
        <title>Thousands of microbial genomes shed light on interconnected biogeochemical processes in an aquifer system.</title>
        <authorList>
            <person name="Anantharaman K."/>
            <person name="Brown C.T."/>
            <person name="Hug L.A."/>
            <person name="Sharon I."/>
            <person name="Castelle C.J."/>
            <person name="Probst A.J."/>
            <person name="Thomas B.C."/>
            <person name="Singh A."/>
            <person name="Wilkins M.J."/>
            <person name="Karaoz U."/>
            <person name="Brodie E.L."/>
            <person name="Williams K.H."/>
            <person name="Hubbard S.S."/>
            <person name="Banfield J.F."/>
        </authorList>
    </citation>
    <scope>NUCLEOTIDE SEQUENCE [LARGE SCALE GENOMIC DNA]</scope>
</reference>
<dbReference type="InterPro" id="IPR050297">
    <property type="entry name" value="LipidA_mod_glycosyltrf_83"/>
</dbReference>
<feature type="transmembrane region" description="Helical" evidence="8">
    <location>
        <begin position="322"/>
        <end position="340"/>
    </location>
</feature>
<feature type="transmembrane region" description="Helical" evidence="8">
    <location>
        <begin position="145"/>
        <end position="164"/>
    </location>
</feature>
<feature type="transmembrane region" description="Helical" evidence="8">
    <location>
        <begin position="300"/>
        <end position="316"/>
    </location>
</feature>
<dbReference type="GO" id="GO:0009103">
    <property type="term" value="P:lipopolysaccharide biosynthetic process"/>
    <property type="evidence" value="ECO:0007669"/>
    <property type="project" value="UniProtKB-ARBA"/>
</dbReference>
<sequence>MFNLLTHNYLTRGFWGDEAWTIGISRLPITEIITITGQDFHPPFYYFLVHALGSLTGFSEIPIRLLSTLFFLLIPFLVYKLTGLFWTTKNTLTKIYRLSSSILILFSPILFTYAFEARSYGLLACETILSAYIFWRALNENKGHYLWRILYTIIGGIMVYTHYYSWFILASHGFYLLLFERNKILALLPSALGVLLIQLPWLPTLLGQTSSVQSSYWIGPMNNRTHAEFFLRVVGGDRVTIMQSPLAYSVGAILLLDFLYRLYQRDFPRHYRFLLTWLLIPTLLSTIISLLFTPVFYYRYLIFSAIPILILTVQALKRLPQIIFLLIVIVLLGAQVYVDYRIFSQYPRSMREEVAELYQTKVKNDQNVYTVLPSFAEVAYYLPHTSPIKVLPLGLIQFSGKSLLDAYVRLGKAEIVDGVTPYYLLEPGPKTSLIDTTKVK</sequence>
<feature type="transmembrane region" description="Helical" evidence="8">
    <location>
        <begin position="184"/>
        <end position="206"/>
    </location>
</feature>
<gene>
    <name evidence="10" type="ORF">A2228_00195</name>
</gene>
<keyword evidence="2" id="KW-1003">Cell membrane</keyword>
<keyword evidence="4" id="KW-0808">Transferase</keyword>
<evidence type="ECO:0000313" key="11">
    <source>
        <dbReference type="Proteomes" id="UP000176191"/>
    </source>
</evidence>
<feature type="transmembrane region" description="Helical" evidence="8">
    <location>
        <begin position="246"/>
        <end position="263"/>
    </location>
</feature>
<evidence type="ECO:0000256" key="3">
    <source>
        <dbReference type="ARBA" id="ARBA00022676"/>
    </source>
</evidence>
<dbReference type="GO" id="GO:0016763">
    <property type="term" value="F:pentosyltransferase activity"/>
    <property type="evidence" value="ECO:0007669"/>
    <property type="project" value="TreeGrafter"/>
</dbReference>
<keyword evidence="7 8" id="KW-0472">Membrane</keyword>
<comment type="caution">
    <text evidence="10">The sequence shown here is derived from an EMBL/GenBank/DDBJ whole genome shotgun (WGS) entry which is preliminary data.</text>
</comment>
<evidence type="ECO:0000256" key="6">
    <source>
        <dbReference type="ARBA" id="ARBA00022989"/>
    </source>
</evidence>
<evidence type="ECO:0000256" key="7">
    <source>
        <dbReference type="ARBA" id="ARBA00023136"/>
    </source>
</evidence>
<evidence type="ECO:0000256" key="5">
    <source>
        <dbReference type="ARBA" id="ARBA00022692"/>
    </source>
</evidence>
<keyword evidence="5 8" id="KW-0812">Transmembrane</keyword>
<dbReference type="PANTHER" id="PTHR33908">
    <property type="entry name" value="MANNOSYLTRANSFERASE YKCB-RELATED"/>
    <property type="match status" value="1"/>
</dbReference>
<dbReference type="InterPro" id="IPR038731">
    <property type="entry name" value="RgtA/B/C-like"/>
</dbReference>
<proteinExistence type="predicted"/>
<evidence type="ECO:0000256" key="8">
    <source>
        <dbReference type="SAM" id="Phobius"/>
    </source>
</evidence>
<dbReference type="AlphaFoldDB" id="A0A1F5F333"/>